<gene>
    <name evidence="3" type="primary">doxA</name>
    <name evidence="3" type="ORF">SJAV_01740</name>
</gene>
<dbReference type="InterPro" id="IPR011636">
    <property type="entry name" value="DoxA"/>
</dbReference>
<feature type="domain" description="Thiosulphate:quinone oxidoreductase small subunit DoxA" evidence="2">
    <location>
        <begin position="31"/>
        <end position="161"/>
    </location>
</feature>
<keyword evidence="1" id="KW-0472">Membrane</keyword>
<feature type="transmembrane region" description="Helical" evidence="1">
    <location>
        <begin position="12"/>
        <end position="32"/>
    </location>
</feature>
<keyword evidence="1" id="KW-1133">Transmembrane helix</keyword>
<dbReference type="InterPro" id="IPR053673">
    <property type="entry name" value="TQO_small_subunit"/>
</dbReference>
<reference evidence="3" key="1">
    <citation type="submission" date="2024-03" db="EMBL/GenBank/DDBJ databases">
        <title>Complete genome sequence of Sulfurisphaera javensis strain KD-1.</title>
        <authorList>
            <person name="Sakai H."/>
            <person name="Nur N."/>
            <person name="Suwanto A."/>
            <person name="Kurosawa N."/>
        </authorList>
    </citation>
    <scope>NUCLEOTIDE SEQUENCE</scope>
    <source>
        <strain evidence="3">KD-1</strain>
    </source>
</reference>
<evidence type="ECO:0000313" key="3">
    <source>
        <dbReference type="EMBL" id="BFH72230.1"/>
    </source>
</evidence>
<proteinExistence type="predicted"/>
<sequence length="172" mass="19021">MVRKMVNKVTIVGLIFAIFTIGWILGTGQWAYGNVVGPLFNNSKLPKLNITYIEAYNTPKGVCLIMNITDIDGPDAYPASAPLMEIYNSTWHMFLNSSEISNDTVKIIQAPWNANKKDSVNWYSGFIVVLGSEGQFHLIIKGLHLSPGKYYVKLFTPAISGSRQATATFVIS</sequence>
<organism evidence="3">
    <name type="scientific">Sulfurisphaera javensis</name>
    <dbReference type="NCBI Taxonomy" id="2049879"/>
    <lineage>
        <taxon>Archaea</taxon>
        <taxon>Thermoproteota</taxon>
        <taxon>Thermoprotei</taxon>
        <taxon>Sulfolobales</taxon>
        <taxon>Sulfolobaceae</taxon>
        <taxon>Sulfurisphaera</taxon>
    </lineage>
</organism>
<dbReference type="NCBIfam" id="NF041178">
    <property type="entry name" value="TQO_small_DoxA"/>
    <property type="match status" value="1"/>
</dbReference>
<evidence type="ECO:0000259" key="2">
    <source>
        <dbReference type="Pfam" id="PF07680"/>
    </source>
</evidence>
<evidence type="ECO:0000256" key="1">
    <source>
        <dbReference type="SAM" id="Phobius"/>
    </source>
</evidence>
<protein>
    <submittedName>
        <fullName evidence="3">Thiosulfate:quinone oxidoreductase small subunit</fullName>
    </submittedName>
</protein>
<dbReference type="Pfam" id="PF07680">
    <property type="entry name" value="DoxA"/>
    <property type="match status" value="1"/>
</dbReference>
<dbReference type="EMBL" id="AP031322">
    <property type="protein sequence ID" value="BFH72230.1"/>
    <property type="molecule type" value="Genomic_DNA"/>
</dbReference>
<keyword evidence="1" id="KW-0812">Transmembrane</keyword>
<accession>A0AAT9GNH5</accession>
<dbReference type="KEGG" id="sjv:SJAV_01740"/>
<name>A0AAT9GNH5_9CREN</name>
<dbReference type="AlphaFoldDB" id="A0AAT9GNH5"/>